<reference evidence="1" key="1">
    <citation type="submission" date="2019-08" db="EMBL/GenBank/DDBJ databases">
        <authorList>
            <person name="Kucharzyk K."/>
            <person name="Murdoch R.W."/>
            <person name="Higgins S."/>
            <person name="Loffler F."/>
        </authorList>
    </citation>
    <scope>NUCLEOTIDE SEQUENCE</scope>
</reference>
<organism evidence="1">
    <name type="scientific">bioreactor metagenome</name>
    <dbReference type="NCBI Taxonomy" id="1076179"/>
    <lineage>
        <taxon>unclassified sequences</taxon>
        <taxon>metagenomes</taxon>
        <taxon>ecological metagenomes</taxon>
    </lineage>
</organism>
<dbReference type="NCBIfam" id="NF047436">
    <property type="entry name" value="LA_2272_repeat"/>
    <property type="match status" value="1"/>
</dbReference>
<sequence length="218" mass="23930">MKKLFLIINLSLSITFLFSQNADSISLRKTKFISFSPKRILSNNVNGINIGVFDDYDGQKINGINLQLNPFVIIYPLLPKAIPAPERDKGSVVINGIHISTSGTTDAKEMNGIGVSMYHHAFATNGISANFYNNTSKKLNGIHVSGFSNNTDVGNSLNIAFLGNYAEKFNGVQIGFSNETENLKGAQIGFFNKANKIKGLQIGLWNKNNKRSLPIINF</sequence>
<gene>
    <name evidence="1" type="ORF">SDC9_00226</name>
</gene>
<dbReference type="EMBL" id="VSSQ01000001">
    <property type="protein sequence ID" value="MPL54760.1"/>
    <property type="molecule type" value="Genomic_DNA"/>
</dbReference>
<comment type="caution">
    <text evidence="1">The sequence shown here is derived from an EMBL/GenBank/DDBJ whole genome shotgun (WGS) entry which is preliminary data.</text>
</comment>
<evidence type="ECO:0000313" key="1">
    <source>
        <dbReference type="EMBL" id="MPL54760.1"/>
    </source>
</evidence>
<proteinExistence type="predicted"/>
<dbReference type="AlphaFoldDB" id="A0A644SJ83"/>
<protein>
    <submittedName>
        <fullName evidence="1">Uncharacterized protein</fullName>
    </submittedName>
</protein>
<accession>A0A644SJ83</accession>
<name>A0A644SJ83_9ZZZZ</name>
<dbReference type="InterPro" id="IPR058093">
    <property type="entry name" value="LA_2272-like"/>
</dbReference>